<dbReference type="Proteomes" id="UP000339690">
    <property type="component" value="Chromosome"/>
</dbReference>
<proteinExistence type="predicted"/>
<keyword evidence="2" id="KW-1185">Reference proteome</keyword>
<gene>
    <name evidence="1" type="ORF">GI584_11515</name>
</gene>
<evidence type="ECO:0000313" key="2">
    <source>
        <dbReference type="Proteomes" id="UP000339690"/>
    </source>
</evidence>
<protein>
    <submittedName>
        <fullName evidence="1">Uncharacterized protein</fullName>
    </submittedName>
</protein>
<dbReference type="AlphaFoldDB" id="A0A5Q2TKI1"/>
<name>A0A5Q2TKI1_9BACI</name>
<sequence length="76" mass="8858">MILVTIDHSYVNDYFQIDTIEVNLDEEEEKVRVEKLAKKLEGALVDPDRLLSQRIADELKVDVRLIDLDTNEIDLM</sequence>
<reference evidence="1 2" key="1">
    <citation type="submission" date="2019-11" db="EMBL/GenBank/DDBJ databases">
        <title>Gracilibacillus salitolerans sp. nov., a moderate halophile isolated from a saline soil in northwest China.</title>
        <authorList>
            <person name="Gan L."/>
        </authorList>
    </citation>
    <scope>NUCLEOTIDE SEQUENCE [LARGE SCALE GENOMIC DNA]</scope>
    <source>
        <strain evidence="1 2">SCU50</strain>
    </source>
</reference>
<dbReference type="EMBL" id="CP045915">
    <property type="protein sequence ID" value="QGH34621.1"/>
    <property type="molecule type" value="Genomic_DNA"/>
</dbReference>
<dbReference type="KEGG" id="grc:GI584_11515"/>
<accession>A0A5Q2TKI1</accession>
<dbReference type="RefSeq" id="WP_153791313.1">
    <property type="nucleotide sequence ID" value="NZ_CP045915.1"/>
</dbReference>
<organism evidence="1 2">
    <name type="scientific">Gracilibacillus salitolerans</name>
    <dbReference type="NCBI Taxonomy" id="2663022"/>
    <lineage>
        <taxon>Bacteria</taxon>
        <taxon>Bacillati</taxon>
        <taxon>Bacillota</taxon>
        <taxon>Bacilli</taxon>
        <taxon>Bacillales</taxon>
        <taxon>Bacillaceae</taxon>
        <taxon>Gracilibacillus</taxon>
    </lineage>
</organism>
<evidence type="ECO:0000313" key="1">
    <source>
        <dbReference type="EMBL" id="QGH34621.1"/>
    </source>
</evidence>